<dbReference type="Gene3D" id="2.60.120.1440">
    <property type="match status" value="1"/>
</dbReference>
<accession>A0A1L7NAE3</accession>
<dbReference type="InterPro" id="IPR013249">
    <property type="entry name" value="RNA_pol_sigma70_r4_t2"/>
</dbReference>
<protein>
    <submittedName>
        <fullName evidence="2">RNA polymerase subunit sigma-24</fullName>
    </submittedName>
</protein>
<organism evidence="2 3">
    <name type="scientific">Pseudomonas putida</name>
    <name type="common">Arthrobacter siderocapsulatus</name>
    <dbReference type="NCBI Taxonomy" id="303"/>
    <lineage>
        <taxon>Bacteria</taxon>
        <taxon>Pseudomonadati</taxon>
        <taxon>Pseudomonadota</taxon>
        <taxon>Gammaproteobacteria</taxon>
        <taxon>Pseudomonadales</taxon>
        <taxon>Pseudomonadaceae</taxon>
        <taxon>Pseudomonas</taxon>
    </lineage>
</organism>
<dbReference type="RefSeq" id="WP_096425839.1">
    <property type="nucleotide sequence ID" value="NZ_AP015029.1"/>
</dbReference>
<dbReference type="Pfam" id="PF16344">
    <property type="entry name" value="FecR_C"/>
    <property type="match status" value="1"/>
</dbReference>
<dbReference type="InterPro" id="IPR014284">
    <property type="entry name" value="RNA_pol_sigma-70_dom"/>
</dbReference>
<evidence type="ECO:0000313" key="3">
    <source>
        <dbReference type="Proteomes" id="UP000218731"/>
    </source>
</evidence>
<dbReference type="Pfam" id="PF08281">
    <property type="entry name" value="Sigma70_r4_2"/>
    <property type="match status" value="1"/>
</dbReference>
<proteinExistence type="predicted"/>
<feature type="domain" description="HTH cro/C1-type" evidence="1">
    <location>
        <begin position="135"/>
        <end position="155"/>
    </location>
</feature>
<dbReference type="InterPro" id="IPR007627">
    <property type="entry name" value="RNA_pol_sigma70_r2"/>
</dbReference>
<name>A0A1L7NAE3_PSEPU</name>
<dbReference type="GO" id="GO:0003677">
    <property type="term" value="F:DNA binding"/>
    <property type="evidence" value="ECO:0007669"/>
    <property type="project" value="InterPro"/>
</dbReference>
<dbReference type="SUPFAM" id="SSF88946">
    <property type="entry name" value="Sigma2 domain of RNA polymerase sigma factors"/>
    <property type="match status" value="1"/>
</dbReference>
<dbReference type="Gene3D" id="1.10.10.10">
    <property type="entry name" value="Winged helix-like DNA-binding domain superfamily/Winged helix DNA-binding domain"/>
    <property type="match status" value="1"/>
</dbReference>
<dbReference type="PROSITE" id="PS50943">
    <property type="entry name" value="HTH_CROC1"/>
    <property type="match status" value="1"/>
</dbReference>
<dbReference type="GO" id="GO:0006352">
    <property type="term" value="P:DNA-templated transcription initiation"/>
    <property type="evidence" value="ECO:0007669"/>
    <property type="project" value="InterPro"/>
</dbReference>
<dbReference type="InterPro" id="IPR013325">
    <property type="entry name" value="RNA_pol_sigma_r2"/>
</dbReference>
<dbReference type="Proteomes" id="UP000218731">
    <property type="component" value="Chromosome 1"/>
</dbReference>
<evidence type="ECO:0000259" key="1">
    <source>
        <dbReference type="PROSITE" id="PS50943"/>
    </source>
</evidence>
<dbReference type="InterPro" id="IPR006860">
    <property type="entry name" value="FecR"/>
</dbReference>
<sequence length="374" mass="40868">MLMSPVSGLLATFQEHYDDLLLFLTRRMSDRQRAADVAQETYLKLVKVDELAVPVLHARSFIFRVAGNLAIDALRREQRLAASHDDCDGAGELACPAPAPEALLLARERLQILDDALLKLPDNARQALLLNRVDGLTQAQIAQRLGVSESMVAKYIGQALRHCRDWLKQAGVAASVALLVAAVAGWQQAPILLADYHTAVGERQVIILADGTRVTLNSASALSVVFSEHERRVVLDAGEALFETTDDPRPFVVDTAGEQVQGGAATFSVRRDGRVVLARGEAKVGETELAVTANAGAQMAWQRGKLIFNGKPLAQVLTELERYRHGRIVLSDSKLAAMEVSGVFDLDEPEALLRTLEQRYGLKVTYLPWLAVVH</sequence>
<dbReference type="AlphaFoldDB" id="A0A1L7NAE3"/>
<dbReference type="Gene3D" id="1.10.1740.10">
    <property type="match status" value="1"/>
</dbReference>
<dbReference type="EMBL" id="AP015029">
    <property type="protein sequence ID" value="BAW22444.1"/>
    <property type="molecule type" value="Genomic_DNA"/>
</dbReference>
<dbReference type="InterPro" id="IPR013324">
    <property type="entry name" value="RNA_pol_sigma_r3/r4-like"/>
</dbReference>
<dbReference type="InterPro" id="IPR012373">
    <property type="entry name" value="Ferrdict_sens_TM"/>
</dbReference>
<evidence type="ECO:0000313" key="2">
    <source>
        <dbReference type="EMBL" id="BAW22444.1"/>
    </source>
</evidence>
<dbReference type="InterPro" id="IPR032508">
    <property type="entry name" value="FecR_C"/>
</dbReference>
<dbReference type="GO" id="GO:0016989">
    <property type="term" value="F:sigma factor antagonist activity"/>
    <property type="evidence" value="ECO:0007669"/>
    <property type="project" value="TreeGrafter"/>
</dbReference>
<dbReference type="NCBIfam" id="TIGR02937">
    <property type="entry name" value="sigma70-ECF"/>
    <property type="match status" value="1"/>
</dbReference>
<dbReference type="CDD" id="cd06171">
    <property type="entry name" value="Sigma70_r4"/>
    <property type="match status" value="1"/>
</dbReference>
<dbReference type="InterPro" id="IPR036388">
    <property type="entry name" value="WH-like_DNA-bd_sf"/>
</dbReference>
<dbReference type="InterPro" id="IPR001387">
    <property type="entry name" value="Cro/C1-type_HTH"/>
</dbReference>
<dbReference type="GO" id="GO:0016987">
    <property type="term" value="F:sigma factor activity"/>
    <property type="evidence" value="ECO:0007669"/>
    <property type="project" value="InterPro"/>
</dbReference>
<dbReference type="Pfam" id="PF04773">
    <property type="entry name" value="FecR"/>
    <property type="match status" value="1"/>
</dbReference>
<dbReference type="PANTHER" id="PTHR30273:SF2">
    <property type="entry name" value="PROTEIN FECR"/>
    <property type="match status" value="1"/>
</dbReference>
<dbReference type="Pfam" id="PF04542">
    <property type="entry name" value="Sigma70_r2"/>
    <property type="match status" value="1"/>
</dbReference>
<gene>
    <name evidence="2" type="ORF">KF715C_ch18710</name>
</gene>
<reference evidence="2 3" key="1">
    <citation type="submission" date="2015-11" db="EMBL/GenBank/DDBJ databases">
        <title>Complete genome sequencing of a biphenyl-degrading bacterium, Pseudomonas putida KF715 (=NBRC110667).</title>
        <authorList>
            <person name="Suenaga H."/>
            <person name="Fujihara N."/>
            <person name="Watanabe T."/>
            <person name="Hirose J."/>
            <person name="Kimura N."/>
            <person name="Yamazoe A."/>
            <person name="Hosoyama A."/>
            <person name="Shimodaira J."/>
            <person name="Furukawa K."/>
        </authorList>
    </citation>
    <scope>NUCLEOTIDE SEQUENCE [LARGE SCALE GENOMIC DNA]</scope>
    <source>
        <strain evidence="2 3">KF715</strain>
    </source>
</reference>
<dbReference type="SUPFAM" id="SSF88659">
    <property type="entry name" value="Sigma3 and sigma4 domains of RNA polymerase sigma factors"/>
    <property type="match status" value="1"/>
</dbReference>
<dbReference type="PANTHER" id="PTHR30273">
    <property type="entry name" value="PERIPLASMIC SIGNAL SENSOR AND SIGMA FACTOR ACTIVATOR FECR-RELATED"/>
    <property type="match status" value="1"/>
</dbReference>